<dbReference type="Proteomes" id="UP001432128">
    <property type="component" value="Chromosome"/>
</dbReference>
<keyword evidence="1" id="KW-1133">Transmembrane helix</keyword>
<keyword evidence="4" id="KW-1185">Reference proteome</keyword>
<dbReference type="GO" id="GO:0004519">
    <property type="term" value="F:endonuclease activity"/>
    <property type="evidence" value="ECO:0007669"/>
    <property type="project" value="UniProtKB-KW"/>
</dbReference>
<evidence type="ECO:0000259" key="2">
    <source>
        <dbReference type="Pfam" id="PF07510"/>
    </source>
</evidence>
<sequence length="232" mass="25286">MTGPMVLSVRAWTTLIAWVAITVTVAVIAVWPTRPPMPHRDVAAVRTALAAVPVVAHRARPEHYDRAAFGTAWADGSDAQDAGNGCDTRNDILDRDLRDKTYVEVASCPRAVGSGELRSPYTGEWIDFRRGRGSGADVQIDHIVPLSYAWDMGAAGWDASTRLRFANDPANLVAVDGDSNQDKSDSPPSVWMPRRTSFACQYAVQFVTVLATYRLSVDAGSVPVLRRSLDRC</sequence>
<proteinExistence type="predicted"/>
<name>A0AAU4K563_9NOCA</name>
<evidence type="ECO:0000256" key="1">
    <source>
        <dbReference type="SAM" id="Phobius"/>
    </source>
</evidence>
<feature type="transmembrane region" description="Helical" evidence="1">
    <location>
        <begin position="12"/>
        <end position="31"/>
    </location>
</feature>
<dbReference type="AlphaFoldDB" id="A0AAU4K563"/>
<dbReference type="PANTHER" id="PTHR24094:SF15">
    <property type="entry name" value="AMP-DEPENDENT SYNTHETASE_LIGASE DOMAIN-CONTAINING PROTEIN-RELATED"/>
    <property type="match status" value="1"/>
</dbReference>
<keyword evidence="1" id="KW-0812">Transmembrane</keyword>
<feature type="domain" description="GmrSD restriction endonucleases C-terminal" evidence="2">
    <location>
        <begin position="87"/>
        <end position="216"/>
    </location>
</feature>
<dbReference type="RefSeq" id="WP_328858352.1">
    <property type="nucleotide sequence ID" value="NZ_CP108021.1"/>
</dbReference>
<dbReference type="KEGG" id="whr:OG579_05335"/>
<organism evidence="3 4">
    <name type="scientific">Williamsia herbipolensis</name>
    <dbReference type="NCBI Taxonomy" id="1603258"/>
    <lineage>
        <taxon>Bacteria</taxon>
        <taxon>Bacillati</taxon>
        <taxon>Actinomycetota</taxon>
        <taxon>Actinomycetes</taxon>
        <taxon>Mycobacteriales</taxon>
        <taxon>Nocardiaceae</taxon>
        <taxon>Williamsia</taxon>
    </lineage>
</organism>
<dbReference type="InterPro" id="IPR011089">
    <property type="entry name" value="GmrSD_C"/>
</dbReference>
<dbReference type="Pfam" id="PF07510">
    <property type="entry name" value="GmrSD_C"/>
    <property type="match status" value="1"/>
</dbReference>
<accession>A0AAU4K563</accession>
<dbReference type="PANTHER" id="PTHR24094">
    <property type="entry name" value="SECRETED PROTEIN"/>
    <property type="match status" value="1"/>
</dbReference>
<reference evidence="3 4" key="1">
    <citation type="submission" date="2022-10" db="EMBL/GenBank/DDBJ databases">
        <title>The complete genomes of actinobacterial strains from the NBC collection.</title>
        <authorList>
            <person name="Joergensen T.S."/>
            <person name="Alvarez Arevalo M."/>
            <person name="Sterndorff E.B."/>
            <person name="Faurdal D."/>
            <person name="Vuksanovic O."/>
            <person name="Mourched A.-S."/>
            <person name="Charusanti P."/>
            <person name="Shaw S."/>
            <person name="Blin K."/>
            <person name="Weber T."/>
        </authorList>
    </citation>
    <scope>NUCLEOTIDE SEQUENCE [LARGE SCALE GENOMIC DNA]</scope>
    <source>
        <strain evidence="3 4">NBC_00319</strain>
    </source>
</reference>
<evidence type="ECO:0000313" key="4">
    <source>
        <dbReference type="Proteomes" id="UP001432128"/>
    </source>
</evidence>
<keyword evidence="3" id="KW-0378">Hydrolase</keyword>
<keyword evidence="3" id="KW-0540">Nuclease</keyword>
<gene>
    <name evidence="3" type="ORF">OG579_05335</name>
</gene>
<evidence type="ECO:0000313" key="3">
    <source>
        <dbReference type="EMBL" id="WUM21225.1"/>
    </source>
</evidence>
<protein>
    <submittedName>
        <fullName evidence="3">HNH endonuclease family protein</fullName>
    </submittedName>
</protein>
<keyword evidence="1" id="KW-0472">Membrane</keyword>
<keyword evidence="3" id="KW-0255">Endonuclease</keyword>
<dbReference type="EMBL" id="CP108021">
    <property type="protein sequence ID" value="WUM21225.1"/>
    <property type="molecule type" value="Genomic_DNA"/>
</dbReference>